<dbReference type="SUPFAM" id="SSF53098">
    <property type="entry name" value="Ribonuclease H-like"/>
    <property type="match status" value="1"/>
</dbReference>
<dbReference type="FunFam" id="3.30.420.10:FF:000076">
    <property type="entry name" value="RBR-type E3 ubiquitin transferase"/>
    <property type="match status" value="1"/>
</dbReference>
<dbReference type="PANTHER" id="PTHR46387:SF2">
    <property type="entry name" value="RIBONUCLEASE HI"/>
    <property type="match status" value="1"/>
</dbReference>
<name>A0AAV1B6D5_VICFA</name>
<evidence type="ECO:0000313" key="2">
    <source>
        <dbReference type="EMBL" id="CAI8618040.1"/>
    </source>
</evidence>
<evidence type="ECO:0000259" key="1">
    <source>
        <dbReference type="PROSITE" id="PS50879"/>
    </source>
</evidence>
<feature type="domain" description="RNase H type-1" evidence="1">
    <location>
        <begin position="5"/>
        <end position="136"/>
    </location>
</feature>
<dbReference type="GO" id="GO:0004523">
    <property type="term" value="F:RNA-DNA hybrid ribonuclease activity"/>
    <property type="evidence" value="ECO:0007669"/>
    <property type="project" value="InterPro"/>
</dbReference>
<dbReference type="InterPro" id="IPR036397">
    <property type="entry name" value="RNaseH_sf"/>
</dbReference>
<dbReference type="PANTHER" id="PTHR46387">
    <property type="entry name" value="POLYNUCLEOTIDYL TRANSFERASE, RIBONUCLEASE H-LIKE SUPERFAMILY PROTEIN"/>
    <property type="match status" value="1"/>
</dbReference>
<dbReference type="AlphaFoldDB" id="A0AAV1B6D5"/>
<keyword evidence="3" id="KW-1185">Reference proteome</keyword>
<protein>
    <recommendedName>
        <fullName evidence="1">RNase H type-1 domain-containing protein</fullName>
    </recommendedName>
</protein>
<dbReference type="CDD" id="cd09279">
    <property type="entry name" value="RNase_HI_like"/>
    <property type="match status" value="1"/>
</dbReference>
<accession>A0AAV1B6D5</accession>
<dbReference type="InterPro" id="IPR012337">
    <property type="entry name" value="RNaseH-like_sf"/>
</dbReference>
<dbReference type="EMBL" id="OX451741">
    <property type="protein sequence ID" value="CAI8618040.1"/>
    <property type="molecule type" value="Genomic_DNA"/>
</dbReference>
<dbReference type="InterPro" id="IPR002156">
    <property type="entry name" value="RNaseH_domain"/>
</dbReference>
<evidence type="ECO:0000313" key="3">
    <source>
        <dbReference type="Proteomes" id="UP001157006"/>
    </source>
</evidence>
<dbReference type="Gene3D" id="3.30.420.10">
    <property type="entry name" value="Ribonuclease H-like superfamily/Ribonuclease H"/>
    <property type="match status" value="1"/>
</dbReference>
<dbReference type="Proteomes" id="UP001157006">
    <property type="component" value="Chromosome 6"/>
</dbReference>
<proteinExistence type="predicted"/>
<dbReference type="Pfam" id="PF13456">
    <property type="entry name" value="RVT_3"/>
    <property type="match status" value="1"/>
</dbReference>
<organism evidence="2 3">
    <name type="scientific">Vicia faba</name>
    <name type="common">Broad bean</name>
    <name type="synonym">Faba vulgaris</name>
    <dbReference type="NCBI Taxonomy" id="3906"/>
    <lineage>
        <taxon>Eukaryota</taxon>
        <taxon>Viridiplantae</taxon>
        <taxon>Streptophyta</taxon>
        <taxon>Embryophyta</taxon>
        <taxon>Tracheophyta</taxon>
        <taxon>Spermatophyta</taxon>
        <taxon>Magnoliopsida</taxon>
        <taxon>eudicotyledons</taxon>
        <taxon>Gunneridae</taxon>
        <taxon>Pentapetalae</taxon>
        <taxon>rosids</taxon>
        <taxon>fabids</taxon>
        <taxon>Fabales</taxon>
        <taxon>Fabaceae</taxon>
        <taxon>Papilionoideae</taxon>
        <taxon>50 kb inversion clade</taxon>
        <taxon>NPAAA clade</taxon>
        <taxon>Hologalegina</taxon>
        <taxon>IRL clade</taxon>
        <taxon>Fabeae</taxon>
        <taxon>Vicia</taxon>
    </lineage>
</organism>
<gene>
    <name evidence="2" type="ORF">VFH_VI104480</name>
</gene>
<dbReference type="PROSITE" id="PS50879">
    <property type="entry name" value="RNASE_H_1"/>
    <property type="match status" value="1"/>
</dbReference>
<dbReference type="GO" id="GO:0003676">
    <property type="term" value="F:nucleic acid binding"/>
    <property type="evidence" value="ECO:0007669"/>
    <property type="project" value="InterPro"/>
</dbReference>
<reference evidence="2 3" key="1">
    <citation type="submission" date="2023-01" db="EMBL/GenBank/DDBJ databases">
        <authorList>
            <person name="Kreplak J."/>
        </authorList>
    </citation>
    <scope>NUCLEOTIDE SEQUENCE [LARGE SCALE GENOMIC DNA]</scope>
</reference>
<sequence length="148" mass="16569">MSHRNERFFTLQFDGASRGNPGQAGAGAVLLDEYGSVLYSFRQGLGYQTNNVAEYRALILGLEQAILKGCVNINVQGDSQLVINQFQGSWKINNPHLRSLCDEALELRNNFRSFDIQHISRDSNNIADAQANRAVYLPEGQVEEDCLY</sequence>